<dbReference type="InterPro" id="IPR043538">
    <property type="entry name" value="XYLT"/>
</dbReference>
<reference evidence="15" key="2">
    <citation type="journal article" date="2021" name="PeerJ">
        <title>Extensive microbial diversity within the chicken gut microbiome revealed by metagenomics and culture.</title>
        <authorList>
            <person name="Gilroy R."/>
            <person name="Ravi A."/>
            <person name="Getino M."/>
            <person name="Pursley I."/>
            <person name="Horton D.L."/>
            <person name="Alikhan N.F."/>
            <person name="Baker D."/>
            <person name="Gharbi K."/>
            <person name="Hall N."/>
            <person name="Watson M."/>
            <person name="Adriaenssens E.M."/>
            <person name="Foster-Nyarko E."/>
            <person name="Jarju S."/>
            <person name="Secka A."/>
            <person name="Antonio M."/>
            <person name="Oren A."/>
            <person name="Chaudhuri R.R."/>
            <person name="La Ragione R."/>
            <person name="Hildebrand F."/>
            <person name="Pallen M.J."/>
        </authorList>
    </citation>
    <scope>NUCLEOTIDE SEQUENCE</scope>
    <source>
        <strain evidence="15">ChiHecec2B26-709</strain>
    </source>
</reference>
<comment type="caution">
    <text evidence="15">The sequence shown here is derived from an EMBL/GenBank/DDBJ whole genome shotgun (WGS) entry which is preliminary data.</text>
</comment>
<evidence type="ECO:0000256" key="13">
    <source>
        <dbReference type="ARBA" id="ARBA00023180"/>
    </source>
</evidence>
<keyword evidence="12" id="KW-1015">Disulfide bond</keyword>
<organism evidence="15 16">
    <name type="scientific">Candidatus Cryptobacteroides merdipullorum</name>
    <dbReference type="NCBI Taxonomy" id="2840771"/>
    <lineage>
        <taxon>Bacteria</taxon>
        <taxon>Pseudomonadati</taxon>
        <taxon>Bacteroidota</taxon>
        <taxon>Bacteroidia</taxon>
        <taxon>Bacteroidales</taxon>
        <taxon>Candidatus Cryptobacteroides</taxon>
    </lineage>
</organism>
<reference evidence="15" key="1">
    <citation type="submission" date="2020-10" db="EMBL/GenBank/DDBJ databases">
        <authorList>
            <person name="Gilroy R."/>
        </authorList>
    </citation>
    <scope>NUCLEOTIDE SEQUENCE</scope>
    <source>
        <strain evidence="15">ChiHecec2B26-709</strain>
    </source>
</reference>
<keyword evidence="7" id="KW-0256">Endoplasmic reticulum</keyword>
<evidence type="ECO:0000256" key="12">
    <source>
        <dbReference type="ARBA" id="ARBA00023157"/>
    </source>
</evidence>
<protein>
    <recommendedName>
        <fullName evidence="14">Peptide O-xylosyltransferase</fullName>
    </recommendedName>
</protein>
<evidence type="ECO:0000256" key="10">
    <source>
        <dbReference type="ARBA" id="ARBA00023034"/>
    </source>
</evidence>
<keyword evidence="5" id="KW-0812">Transmembrane</keyword>
<evidence type="ECO:0000256" key="5">
    <source>
        <dbReference type="ARBA" id="ARBA00022692"/>
    </source>
</evidence>
<gene>
    <name evidence="15" type="ORF">IAC35_04605</name>
</gene>
<evidence type="ECO:0000256" key="6">
    <source>
        <dbReference type="ARBA" id="ARBA00022723"/>
    </source>
</evidence>
<keyword evidence="3" id="KW-0328">Glycosyltransferase</keyword>
<evidence type="ECO:0000256" key="3">
    <source>
        <dbReference type="ARBA" id="ARBA00022676"/>
    </source>
</evidence>
<keyword evidence="10" id="KW-0333">Golgi apparatus</keyword>
<keyword evidence="4" id="KW-0808">Transferase</keyword>
<keyword evidence="11" id="KW-0472">Membrane</keyword>
<sequence>MKRHAYLILAHTNFGQLRKLLELLDDPRNDIFVDVDAKADFHPESFDGACKASGLTFLDHRIKVSWGGVSIMRAELRLLKKATATAKYDYYHLISGMDLPIKSQDTIHDFFDAHSGREFLSLWKLSSRTEMRLRHYTLFPEGAGFFLTNFLNNVFKIMQKAVGFKINKDVDFGYASQWFSITDELARYIVSREEWLEKTFRHTNTCDEIFLATVIKGTKFMDRLYIEDESVNYSGLNRSNMRFIDWSRGESVRHPWTFRAGDWDLLMSVPYFWARKFDERIDAEIIDRICNWLKSGGDASGKDASKHADL</sequence>
<dbReference type="PANTHER" id="PTHR46025:SF3">
    <property type="entry name" value="XYLOSYLTRANSFERASE OXT"/>
    <property type="match status" value="1"/>
</dbReference>
<dbReference type="GO" id="GO:0050650">
    <property type="term" value="P:chondroitin sulfate proteoglycan biosynthetic process"/>
    <property type="evidence" value="ECO:0007669"/>
    <property type="project" value="TreeGrafter"/>
</dbReference>
<name>A0A9D1GP63_9BACT</name>
<evidence type="ECO:0000256" key="2">
    <source>
        <dbReference type="ARBA" id="ARBA00004648"/>
    </source>
</evidence>
<evidence type="ECO:0000256" key="7">
    <source>
        <dbReference type="ARBA" id="ARBA00022824"/>
    </source>
</evidence>
<dbReference type="GO" id="GO:0030158">
    <property type="term" value="F:protein xylosyltransferase activity"/>
    <property type="evidence" value="ECO:0007669"/>
    <property type="project" value="InterPro"/>
</dbReference>
<comment type="subcellular location">
    <subcellularLocation>
        <location evidence="2">Endoplasmic reticulum membrane</location>
        <topology evidence="2">Single-pass type II membrane protein</topology>
    </subcellularLocation>
    <subcellularLocation>
        <location evidence="1">Golgi apparatus membrane</location>
        <topology evidence="1">Single-pass type II membrane protein</topology>
    </subcellularLocation>
</comment>
<dbReference type="AlphaFoldDB" id="A0A9D1GP63"/>
<evidence type="ECO:0000256" key="1">
    <source>
        <dbReference type="ARBA" id="ARBA00004323"/>
    </source>
</evidence>
<evidence type="ECO:0000256" key="4">
    <source>
        <dbReference type="ARBA" id="ARBA00022679"/>
    </source>
</evidence>
<dbReference type="Pfam" id="PF02485">
    <property type="entry name" value="Branch"/>
    <property type="match status" value="1"/>
</dbReference>
<dbReference type="GO" id="GO:0046872">
    <property type="term" value="F:metal ion binding"/>
    <property type="evidence" value="ECO:0007669"/>
    <property type="project" value="UniProtKB-KW"/>
</dbReference>
<proteinExistence type="predicted"/>
<dbReference type="EMBL" id="DVLC01000086">
    <property type="protein sequence ID" value="HIT47120.1"/>
    <property type="molecule type" value="Genomic_DNA"/>
</dbReference>
<dbReference type="PANTHER" id="PTHR46025">
    <property type="entry name" value="XYLOSYLTRANSFERASE OXT"/>
    <property type="match status" value="1"/>
</dbReference>
<evidence type="ECO:0000256" key="9">
    <source>
        <dbReference type="ARBA" id="ARBA00022989"/>
    </source>
</evidence>
<evidence type="ECO:0000256" key="14">
    <source>
        <dbReference type="ARBA" id="ARBA00042865"/>
    </source>
</evidence>
<dbReference type="Proteomes" id="UP000886881">
    <property type="component" value="Unassembled WGS sequence"/>
</dbReference>
<keyword evidence="13" id="KW-0325">Glycoprotein</keyword>
<keyword evidence="8" id="KW-0735">Signal-anchor</keyword>
<dbReference type="InterPro" id="IPR003406">
    <property type="entry name" value="Glyco_trans_14"/>
</dbReference>
<dbReference type="GO" id="GO:0015012">
    <property type="term" value="P:heparan sulfate proteoglycan biosynthetic process"/>
    <property type="evidence" value="ECO:0007669"/>
    <property type="project" value="TreeGrafter"/>
</dbReference>
<keyword evidence="9" id="KW-1133">Transmembrane helix</keyword>
<accession>A0A9D1GP63</accession>
<evidence type="ECO:0000256" key="11">
    <source>
        <dbReference type="ARBA" id="ARBA00023136"/>
    </source>
</evidence>
<evidence type="ECO:0000256" key="8">
    <source>
        <dbReference type="ARBA" id="ARBA00022968"/>
    </source>
</evidence>
<evidence type="ECO:0000313" key="15">
    <source>
        <dbReference type="EMBL" id="HIT47120.1"/>
    </source>
</evidence>
<evidence type="ECO:0000313" key="16">
    <source>
        <dbReference type="Proteomes" id="UP000886881"/>
    </source>
</evidence>
<dbReference type="GO" id="GO:0016020">
    <property type="term" value="C:membrane"/>
    <property type="evidence" value="ECO:0007669"/>
    <property type="project" value="InterPro"/>
</dbReference>
<keyword evidence="6" id="KW-0479">Metal-binding</keyword>